<comment type="caution">
    <text evidence="1">The sequence shown here is derived from an EMBL/GenBank/DDBJ whole genome shotgun (WGS) entry which is preliminary data.</text>
</comment>
<dbReference type="Proteomes" id="UP001173223">
    <property type="component" value="Unassembled WGS sequence"/>
</dbReference>
<gene>
    <name evidence="1" type="ORF">MWG07_00550</name>
</gene>
<sequence length="203" mass="24655">MKNFTTAYRLASEFIENPYWLRYWRKPEDLFKSMGWIVIPYKKSEQKELTNEAYSSYKKGKFFILYSCENYKTRTNYNFHHESGHIIAAHPIKYGNILCKSSQNTEKRFLEEEATIIGRNIFLPAYVIKYILKKTEDNEDNIEVVKKYFQEKYTLSQEYINVRFEYLELDLKKMTYPQNIEIEARREYLLFTLWFLSKNNKIA</sequence>
<name>A0AAW6W824_9FUSO</name>
<organism evidence="1 2">
    <name type="scientific">Fusobacterium necrophorum</name>
    <dbReference type="NCBI Taxonomy" id="859"/>
    <lineage>
        <taxon>Bacteria</taxon>
        <taxon>Fusobacteriati</taxon>
        <taxon>Fusobacteriota</taxon>
        <taxon>Fusobacteriia</taxon>
        <taxon>Fusobacteriales</taxon>
        <taxon>Fusobacteriaceae</taxon>
        <taxon>Fusobacterium</taxon>
    </lineage>
</organism>
<reference evidence="1" key="2">
    <citation type="submission" date="2022-04" db="EMBL/GenBank/DDBJ databases">
        <authorList>
            <person name="Livingstone P.G."/>
        </authorList>
    </citation>
    <scope>NUCLEOTIDE SEQUENCE</scope>
    <source>
        <strain evidence="1">BRON_8</strain>
    </source>
</reference>
<dbReference type="RefSeq" id="WP_211493692.1">
    <property type="nucleotide sequence ID" value="NZ_JAMGTK010000001.1"/>
</dbReference>
<protein>
    <recommendedName>
        <fullName evidence="3">IrrE N-terminal-like domain-containing protein</fullName>
    </recommendedName>
</protein>
<evidence type="ECO:0000313" key="2">
    <source>
        <dbReference type="Proteomes" id="UP001173223"/>
    </source>
</evidence>
<dbReference type="EMBL" id="JAMGTK010000001">
    <property type="protein sequence ID" value="MDK4510755.1"/>
    <property type="molecule type" value="Genomic_DNA"/>
</dbReference>
<accession>A0AAW6W824</accession>
<evidence type="ECO:0008006" key="3">
    <source>
        <dbReference type="Google" id="ProtNLM"/>
    </source>
</evidence>
<evidence type="ECO:0000313" key="1">
    <source>
        <dbReference type="EMBL" id="MDK4510755.1"/>
    </source>
</evidence>
<proteinExistence type="predicted"/>
<reference evidence="1" key="1">
    <citation type="journal article" date="2022" name="Gene">
        <title>A genome-led study on the pathogenesis of Fusobacterium necrophorum infections.</title>
        <authorList>
            <person name="Thapa G."/>
            <person name="Jayal A."/>
            <person name="Sikazwe E."/>
            <person name="Perry T."/>
            <person name="Mohammed Al Balushi A."/>
            <person name="Livingstone P."/>
        </authorList>
    </citation>
    <scope>NUCLEOTIDE SEQUENCE</scope>
    <source>
        <strain evidence="1">BRON_8</strain>
    </source>
</reference>
<keyword evidence="2" id="KW-1185">Reference proteome</keyword>
<dbReference type="AlphaFoldDB" id="A0AAW6W824"/>